<feature type="transmembrane region" description="Helical" evidence="6">
    <location>
        <begin position="142"/>
        <end position="159"/>
    </location>
</feature>
<dbReference type="InterPro" id="IPR001750">
    <property type="entry name" value="ND/Mrp_TM"/>
</dbReference>
<evidence type="ECO:0000256" key="4">
    <source>
        <dbReference type="ARBA" id="ARBA00022989"/>
    </source>
</evidence>
<evidence type="ECO:0000313" key="8">
    <source>
        <dbReference type="EMBL" id="CUV03283.1"/>
    </source>
</evidence>
<reference evidence="8" key="1">
    <citation type="submission" date="2015-10" db="EMBL/GenBank/DDBJ databases">
        <authorList>
            <person name="Gilbert D.G."/>
        </authorList>
    </citation>
    <scope>NUCLEOTIDE SEQUENCE</scope>
</reference>
<comment type="similarity">
    <text evidence="2">Belongs to the complex I subunit 4 family.</text>
</comment>
<feature type="transmembrane region" description="Helical" evidence="6">
    <location>
        <begin position="389"/>
        <end position="411"/>
    </location>
</feature>
<feature type="transmembrane region" description="Helical" evidence="6">
    <location>
        <begin position="36"/>
        <end position="55"/>
    </location>
</feature>
<accession>A0A161JVM0</accession>
<keyword evidence="8" id="KW-0830">Ubiquinone</keyword>
<feature type="transmembrane region" description="Helical" evidence="6">
    <location>
        <begin position="213"/>
        <end position="232"/>
    </location>
</feature>
<evidence type="ECO:0000256" key="3">
    <source>
        <dbReference type="ARBA" id="ARBA00022692"/>
    </source>
</evidence>
<protein>
    <submittedName>
        <fullName evidence="8">NADH-ubiquinone oxidoreductase chain M</fullName>
        <ecNumber evidence="8">1.6.5.3</ecNumber>
    </submittedName>
</protein>
<dbReference type="NCBIfam" id="TIGR01972">
    <property type="entry name" value="NDH_I_M"/>
    <property type="match status" value="1"/>
</dbReference>
<feature type="transmembrane region" description="Helical" evidence="6">
    <location>
        <begin position="89"/>
        <end position="111"/>
    </location>
</feature>
<feature type="transmembrane region" description="Helical" evidence="6">
    <location>
        <begin position="465"/>
        <end position="485"/>
    </location>
</feature>
<feature type="transmembrane region" description="Helical" evidence="6">
    <location>
        <begin position="285"/>
        <end position="302"/>
    </location>
</feature>
<dbReference type="GO" id="GO:0042773">
    <property type="term" value="P:ATP synthesis coupled electron transport"/>
    <property type="evidence" value="ECO:0007669"/>
    <property type="project" value="InterPro"/>
</dbReference>
<feature type="transmembrane region" description="Helical" evidence="6">
    <location>
        <begin position="118"/>
        <end position="136"/>
    </location>
</feature>
<keyword evidence="8" id="KW-0560">Oxidoreductase</keyword>
<keyword evidence="5 6" id="KW-0472">Membrane</keyword>
<dbReference type="GO" id="GO:0015990">
    <property type="term" value="P:electron transport coupled proton transport"/>
    <property type="evidence" value="ECO:0007669"/>
    <property type="project" value="TreeGrafter"/>
</dbReference>
<evidence type="ECO:0000256" key="1">
    <source>
        <dbReference type="ARBA" id="ARBA00004141"/>
    </source>
</evidence>
<keyword evidence="4 6" id="KW-1133">Transmembrane helix</keyword>
<evidence type="ECO:0000256" key="2">
    <source>
        <dbReference type="ARBA" id="ARBA00009025"/>
    </source>
</evidence>
<keyword evidence="3 6" id="KW-0812">Transmembrane</keyword>
<dbReference type="GO" id="GO:0008137">
    <property type="term" value="F:NADH dehydrogenase (ubiquinone) activity"/>
    <property type="evidence" value="ECO:0007669"/>
    <property type="project" value="InterPro"/>
</dbReference>
<dbReference type="AlphaFoldDB" id="A0A161JVM0"/>
<feature type="transmembrane region" description="Helical" evidence="6">
    <location>
        <begin position="171"/>
        <end position="193"/>
    </location>
</feature>
<proteinExistence type="inferred from homology"/>
<evidence type="ECO:0000256" key="5">
    <source>
        <dbReference type="ARBA" id="ARBA00023136"/>
    </source>
</evidence>
<dbReference type="EMBL" id="FAXA01000387">
    <property type="protein sequence ID" value="CUV03283.1"/>
    <property type="molecule type" value="Genomic_DNA"/>
</dbReference>
<dbReference type="PANTHER" id="PTHR43507:SF4">
    <property type="entry name" value="PROTON-TRANSLOCATING NADH-QUINONE OXIDOREDUCTASE, CHAIN M"/>
    <property type="match status" value="1"/>
</dbReference>
<sequence length="510" mass="54824">MVDGFNGLLTATVFLPAAGALVLLLLVRGDKNVRNFAVLIVLADLVLSLLVFGFFDRADGADRFQFVDQITWIPDVGLNANYLLTVDGLSAPLVALTGLLGMCSVLASWHIGMRVKEYFIWLLVLQTAVMGVFTSMDLLLFFLFWELELVPMFMLISVWGSGRKEYSAMKFLIFTILGSAFMLVGIVAVFLTADIGTFNMVELSTKATMLTSAGLLIPLSGLFWLFFVGFAIKLPTWPLHTWLPDAHTDAPTAASVMLAGVLLKMGGYGLLRINVGMFPSQTDRFAWALVVLGVVSVLYGAVVTMRQTDLKRLIAYSSISHMGLVLVGIGSVGISQGTLSVTGLNGAAMQLFTHGTVTGLLFLAVGLVYEKTHTRYIPDLGGLAGRMPVVAVAMLIAGLASLGLPGLSGFVSELLVFLGAFQAYAWPTVLAVLGIILAAGYILWMMERTFFGVRRESFDDLTDASVVEAAPLALMVVTIIGVGIWPSLLTDVFESGLNPMVEVLNGVINP</sequence>
<feature type="transmembrane region" description="Helical" evidence="6">
    <location>
        <begin position="347"/>
        <end position="369"/>
    </location>
</feature>
<dbReference type="InterPro" id="IPR010227">
    <property type="entry name" value="NADH_Q_OxRdtase_chainM/4"/>
</dbReference>
<dbReference type="EC" id="1.6.5.3" evidence="8"/>
<dbReference type="InterPro" id="IPR003918">
    <property type="entry name" value="NADH_UbQ_OxRdtase"/>
</dbReference>
<dbReference type="GO" id="GO:0003954">
    <property type="term" value="F:NADH dehydrogenase activity"/>
    <property type="evidence" value="ECO:0007669"/>
    <property type="project" value="TreeGrafter"/>
</dbReference>
<evidence type="ECO:0000256" key="6">
    <source>
        <dbReference type="SAM" id="Phobius"/>
    </source>
</evidence>
<dbReference type="Pfam" id="PF00361">
    <property type="entry name" value="Proton_antipo_M"/>
    <property type="match status" value="1"/>
</dbReference>
<feature type="transmembrane region" description="Helical" evidence="6">
    <location>
        <begin position="6"/>
        <end position="27"/>
    </location>
</feature>
<dbReference type="GO" id="GO:0016020">
    <property type="term" value="C:membrane"/>
    <property type="evidence" value="ECO:0007669"/>
    <property type="project" value="UniProtKB-SubCell"/>
</dbReference>
<comment type="subcellular location">
    <subcellularLocation>
        <location evidence="1">Membrane</location>
        <topology evidence="1">Multi-pass membrane protein</topology>
    </subcellularLocation>
</comment>
<feature type="transmembrane region" description="Helical" evidence="6">
    <location>
        <begin position="314"/>
        <end position="335"/>
    </location>
</feature>
<feature type="domain" description="NADH:quinone oxidoreductase/Mrp antiporter transmembrane" evidence="7">
    <location>
        <begin position="135"/>
        <end position="435"/>
    </location>
</feature>
<dbReference type="PANTHER" id="PTHR43507">
    <property type="entry name" value="NADH-UBIQUINONE OXIDOREDUCTASE CHAIN 4"/>
    <property type="match status" value="1"/>
</dbReference>
<feature type="transmembrane region" description="Helical" evidence="6">
    <location>
        <begin position="253"/>
        <end position="273"/>
    </location>
</feature>
<name>A0A161JVM0_9ZZZZ</name>
<feature type="transmembrane region" description="Helical" evidence="6">
    <location>
        <begin position="423"/>
        <end position="444"/>
    </location>
</feature>
<dbReference type="PRINTS" id="PR01437">
    <property type="entry name" value="NUOXDRDTASE4"/>
</dbReference>
<gene>
    <name evidence="8" type="ORF">MGWOODY_Clf2169</name>
</gene>
<dbReference type="GO" id="GO:0048039">
    <property type="term" value="F:ubiquinone binding"/>
    <property type="evidence" value="ECO:0007669"/>
    <property type="project" value="TreeGrafter"/>
</dbReference>
<organism evidence="8">
    <name type="scientific">hydrothermal vent metagenome</name>
    <dbReference type="NCBI Taxonomy" id="652676"/>
    <lineage>
        <taxon>unclassified sequences</taxon>
        <taxon>metagenomes</taxon>
        <taxon>ecological metagenomes</taxon>
    </lineage>
</organism>
<evidence type="ECO:0000259" key="7">
    <source>
        <dbReference type="Pfam" id="PF00361"/>
    </source>
</evidence>